<dbReference type="AlphaFoldDB" id="A0A2S0VTS9"/>
<proteinExistence type="predicted"/>
<reference evidence="2 3" key="1">
    <citation type="submission" date="2018-01" db="EMBL/GenBank/DDBJ databases">
        <title>Genome sequence of a Cantenovulum-like bacteria.</title>
        <authorList>
            <person name="Tan W.R."/>
            <person name="Lau N.-S."/>
            <person name="Go F."/>
            <person name="Amirul A.-A.A."/>
        </authorList>
    </citation>
    <scope>NUCLEOTIDE SEQUENCE [LARGE SCALE GENOMIC DNA]</scope>
    <source>
        <strain evidence="2 3">CCB-QB4</strain>
    </source>
</reference>
<dbReference type="Proteomes" id="UP000244441">
    <property type="component" value="Chromosome"/>
</dbReference>
<evidence type="ECO:0000313" key="2">
    <source>
        <dbReference type="EMBL" id="AWB67617.1"/>
    </source>
</evidence>
<dbReference type="KEGG" id="cate:C2869_14745"/>
<accession>A0A2S0VTS9</accession>
<evidence type="ECO:0000256" key="1">
    <source>
        <dbReference type="SAM" id="Phobius"/>
    </source>
</evidence>
<feature type="transmembrane region" description="Helical" evidence="1">
    <location>
        <begin position="44"/>
        <end position="64"/>
    </location>
</feature>
<keyword evidence="1" id="KW-1133">Transmembrane helix</keyword>
<sequence length="78" mass="9071">MSPTSYQAAPPRVNEAAYYGFNLLMQVKNTKRLKFYDIGEDQRLNPHLLMFFCSILSVLLNLILKTQNNQVLRLPLQQ</sequence>
<keyword evidence="1" id="KW-0472">Membrane</keyword>
<organism evidence="2 3">
    <name type="scientific">Saccharobesus litoralis</name>
    <dbReference type="NCBI Taxonomy" id="2172099"/>
    <lineage>
        <taxon>Bacteria</taxon>
        <taxon>Pseudomonadati</taxon>
        <taxon>Pseudomonadota</taxon>
        <taxon>Gammaproteobacteria</taxon>
        <taxon>Alteromonadales</taxon>
        <taxon>Alteromonadaceae</taxon>
        <taxon>Saccharobesus</taxon>
    </lineage>
</organism>
<keyword evidence="1" id="KW-0812">Transmembrane</keyword>
<evidence type="ECO:0000313" key="3">
    <source>
        <dbReference type="Proteomes" id="UP000244441"/>
    </source>
</evidence>
<keyword evidence="3" id="KW-1185">Reference proteome</keyword>
<gene>
    <name evidence="2" type="ORF">C2869_14745</name>
</gene>
<name>A0A2S0VTS9_9ALTE</name>
<protein>
    <submittedName>
        <fullName evidence="2">Uncharacterized protein</fullName>
    </submittedName>
</protein>
<dbReference type="EMBL" id="CP026604">
    <property type="protein sequence ID" value="AWB67617.1"/>
    <property type="molecule type" value="Genomic_DNA"/>
</dbReference>